<protein>
    <submittedName>
        <fullName evidence="1">Uncharacterized protein</fullName>
    </submittedName>
</protein>
<accession>A0A6C0BMD4</accession>
<name>A0A6C0BMD4_9ZZZZ</name>
<organism evidence="1">
    <name type="scientific">viral metagenome</name>
    <dbReference type="NCBI Taxonomy" id="1070528"/>
    <lineage>
        <taxon>unclassified sequences</taxon>
        <taxon>metagenomes</taxon>
        <taxon>organismal metagenomes</taxon>
    </lineage>
</organism>
<proteinExistence type="predicted"/>
<evidence type="ECO:0000313" key="1">
    <source>
        <dbReference type="EMBL" id="QHS92901.1"/>
    </source>
</evidence>
<dbReference type="EMBL" id="MN739193">
    <property type="protein sequence ID" value="QHS92901.1"/>
    <property type="molecule type" value="Genomic_DNA"/>
</dbReference>
<reference evidence="1" key="1">
    <citation type="journal article" date="2020" name="Nature">
        <title>Giant virus diversity and host interactions through global metagenomics.</title>
        <authorList>
            <person name="Schulz F."/>
            <person name="Roux S."/>
            <person name="Paez-Espino D."/>
            <person name="Jungbluth S."/>
            <person name="Walsh D.A."/>
            <person name="Denef V.J."/>
            <person name="McMahon K.D."/>
            <person name="Konstantinidis K.T."/>
            <person name="Eloe-Fadrosh E.A."/>
            <person name="Kyrpides N.C."/>
            <person name="Woyke T."/>
        </authorList>
    </citation>
    <scope>NUCLEOTIDE SEQUENCE</scope>
    <source>
        <strain evidence="1">GVMAG-M-3300017651-5</strain>
    </source>
</reference>
<dbReference type="AlphaFoldDB" id="A0A6C0BMD4"/>
<sequence>MYIPHWDMYCITQSIDCPLSSHLTGLAPLKHDSH</sequence>